<evidence type="ECO:0000313" key="2">
    <source>
        <dbReference type="EMBL" id="PWN32291.1"/>
    </source>
</evidence>
<dbReference type="SMART" id="SM00558">
    <property type="entry name" value="JmjC"/>
    <property type="match status" value="1"/>
</dbReference>
<dbReference type="OrthoDB" id="47172at2759"/>
<dbReference type="SUPFAM" id="SSF51197">
    <property type="entry name" value="Clavaminate synthase-like"/>
    <property type="match status" value="1"/>
</dbReference>
<reference evidence="2 3" key="1">
    <citation type="journal article" date="2018" name="Mol. Biol. Evol.">
        <title>Broad Genomic Sampling Reveals a Smut Pathogenic Ancestry of the Fungal Clade Ustilaginomycotina.</title>
        <authorList>
            <person name="Kijpornyongpan T."/>
            <person name="Mondo S.J."/>
            <person name="Barry K."/>
            <person name="Sandor L."/>
            <person name="Lee J."/>
            <person name="Lipzen A."/>
            <person name="Pangilinan J."/>
            <person name="LaButti K."/>
            <person name="Hainaut M."/>
            <person name="Henrissat B."/>
            <person name="Grigoriev I.V."/>
            <person name="Spatafora J.W."/>
            <person name="Aime M.C."/>
        </authorList>
    </citation>
    <scope>NUCLEOTIDE SEQUENCE [LARGE SCALE GENOMIC DNA]</scope>
    <source>
        <strain evidence="2 3">MCA 3882</strain>
    </source>
</reference>
<organism evidence="2 3">
    <name type="scientific">Meira miltonrushii</name>
    <dbReference type="NCBI Taxonomy" id="1280837"/>
    <lineage>
        <taxon>Eukaryota</taxon>
        <taxon>Fungi</taxon>
        <taxon>Dikarya</taxon>
        <taxon>Basidiomycota</taxon>
        <taxon>Ustilaginomycotina</taxon>
        <taxon>Exobasidiomycetes</taxon>
        <taxon>Exobasidiales</taxon>
        <taxon>Brachybasidiaceae</taxon>
        <taxon>Meira</taxon>
    </lineage>
</organism>
<dbReference type="GeneID" id="37021403"/>
<dbReference type="Gene3D" id="2.60.120.650">
    <property type="entry name" value="Cupin"/>
    <property type="match status" value="1"/>
</dbReference>
<sequence length="310" mass="34906">MSKFSNAVKGGRLSRLIEAQSRLKPLKPSGILSPSEFNEKHLSKAKPGLFKGLIRDPQSPYRWPACQKWKGNENEPLAGLREIKQVQNANVEVEVAPIGTGYNDNINRQEGKDGTHEWTQLRMPFSIFQDAFIDGKIPWNNSTQSSEPELVGYVAQQDLFEMAPILYEHCPPLPHSTAGKREANEQWRRNLWIGGAGTFTPIHRDPYENLFAQIVGRKRVHIFPPKVAEQLYLFDRSSRQSNTSAIPTEEPLLDLDSDMSDHFPLLQQAIQDPDAACAILEPGDVLYIPQGFYHCIASLSISASANAWFR</sequence>
<evidence type="ECO:0000313" key="3">
    <source>
        <dbReference type="Proteomes" id="UP000245771"/>
    </source>
</evidence>
<gene>
    <name evidence="2" type="ORF">FA14DRAFT_162459</name>
</gene>
<dbReference type="InterPro" id="IPR003347">
    <property type="entry name" value="JmjC_dom"/>
</dbReference>
<name>A0A316V713_9BASI</name>
<dbReference type="PROSITE" id="PS51184">
    <property type="entry name" value="JMJC"/>
    <property type="match status" value="1"/>
</dbReference>
<accession>A0A316V713</accession>
<evidence type="ECO:0000259" key="1">
    <source>
        <dbReference type="PROSITE" id="PS51184"/>
    </source>
</evidence>
<dbReference type="InterPro" id="IPR041667">
    <property type="entry name" value="Cupin_8"/>
</dbReference>
<dbReference type="Proteomes" id="UP000245771">
    <property type="component" value="Unassembled WGS sequence"/>
</dbReference>
<dbReference type="Pfam" id="PF13621">
    <property type="entry name" value="Cupin_8"/>
    <property type="match status" value="1"/>
</dbReference>
<dbReference type="EMBL" id="KZ819606">
    <property type="protein sequence ID" value="PWN32291.1"/>
    <property type="molecule type" value="Genomic_DNA"/>
</dbReference>
<protein>
    <submittedName>
        <fullName evidence="2">Clavaminate synthase-like protein</fullName>
    </submittedName>
</protein>
<dbReference type="PANTHER" id="PTHR12461">
    <property type="entry name" value="HYPOXIA-INDUCIBLE FACTOR 1 ALPHA INHIBITOR-RELATED"/>
    <property type="match status" value="1"/>
</dbReference>
<keyword evidence="3" id="KW-1185">Reference proteome</keyword>
<feature type="domain" description="JmjC" evidence="1">
    <location>
        <begin position="152"/>
        <end position="310"/>
    </location>
</feature>
<dbReference type="AlphaFoldDB" id="A0A316V713"/>
<dbReference type="PANTHER" id="PTHR12461:SF105">
    <property type="entry name" value="HYPOXIA-INDUCIBLE FACTOR 1-ALPHA INHIBITOR"/>
    <property type="match status" value="1"/>
</dbReference>
<dbReference type="RefSeq" id="XP_025352593.1">
    <property type="nucleotide sequence ID" value="XM_025499622.1"/>
</dbReference>
<dbReference type="InParanoid" id="A0A316V713"/>
<proteinExistence type="predicted"/>